<evidence type="ECO:0000313" key="11">
    <source>
        <dbReference type="EMBL" id="KAJ5226693.1"/>
    </source>
</evidence>
<evidence type="ECO:0000313" key="12">
    <source>
        <dbReference type="Proteomes" id="UP001147733"/>
    </source>
</evidence>
<dbReference type="PROSITE" id="PS51404">
    <property type="entry name" value="DYP_PEROXIDASE"/>
    <property type="match status" value="1"/>
</dbReference>
<dbReference type="PANTHER" id="PTHR30521">
    <property type="entry name" value="DEFERROCHELATASE/PEROXIDASE"/>
    <property type="match status" value="1"/>
</dbReference>
<keyword evidence="3" id="KW-0349">Heme</keyword>
<dbReference type="Pfam" id="PF21105">
    <property type="entry name" value="DyP_N"/>
    <property type="match status" value="1"/>
</dbReference>
<protein>
    <recommendedName>
        <fullName evidence="13">Dyp-type peroxidase</fullName>
    </recommendedName>
</protein>
<comment type="caution">
    <text evidence="11">The sequence shown here is derived from an EMBL/GenBank/DDBJ whole genome shotgun (WGS) entry which is preliminary data.</text>
</comment>
<feature type="domain" description="Dyp-type peroxidase C-terminal" evidence="9">
    <location>
        <begin position="237"/>
        <end position="390"/>
    </location>
</feature>
<evidence type="ECO:0000259" key="10">
    <source>
        <dbReference type="Pfam" id="PF21105"/>
    </source>
</evidence>
<dbReference type="InterPro" id="IPR011008">
    <property type="entry name" value="Dimeric_a/b-barrel"/>
</dbReference>
<dbReference type="Proteomes" id="UP001147733">
    <property type="component" value="Unassembled WGS sequence"/>
</dbReference>
<evidence type="ECO:0000256" key="4">
    <source>
        <dbReference type="ARBA" id="ARBA00022723"/>
    </source>
</evidence>
<keyword evidence="7" id="KW-0408">Iron</keyword>
<dbReference type="PANTHER" id="PTHR30521:SF4">
    <property type="entry name" value="DEFERROCHELATASE"/>
    <property type="match status" value="1"/>
</dbReference>
<keyword evidence="4" id="KW-0479">Metal-binding</keyword>
<evidence type="ECO:0000256" key="1">
    <source>
        <dbReference type="ARBA" id="ARBA00001970"/>
    </source>
</evidence>
<dbReference type="Pfam" id="PF20628">
    <property type="entry name" value="Dyp_perox_C"/>
    <property type="match status" value="1"/>
</dbReference>
<reference evidence="11" key="2">
    <citation type="journal article" date="2023" name="IMA Fungus">
        <title>Comparative genomic study of the Penicillium genus elucidates a diverse pangenome and 15 lateral gene transfer events.</title>
        <authorList>
            <person name="Petersen C."/>
            <person name="Sorensen T."/>
            <person name="Nielsen M.R."/>
            <person name="Sondergaard T.E."/>
            <person name="Sorensen J.L."/>
            <person name="Fitzpatrick D.A."/>
            <person name="Frisvad J.C."/>
            <person name="Nielsen K.L."/>
        </authorList>
    </citation>
    <scope>NUCLEOTIDE SEQUENCE</scope>
    <source>
        <strain evidence="11">IBT 23319</strain>
    </source>
</reference>
<dbReference type="RefSeq" id="XP_056499058.1">
    <property type="nucleotide sequence ID" value="XM_056645617.1"/>
</dbReference>
<feature type="domain" description="DyP dimeric alpha+beta barrel" evidence="10">
    <location>
        <begin position="11"/>
        <end position="178"/>
    </location>
</feature>
<dbReference type="GO" id="GO:0005829">
    <property type="term" value="C:cytosol"/>
    <property type="evidence" value="ECO:0007669"/>
    <property type="project" value="TreeGrafter"/>
</dbReference>
<evidence type="ECO:0000259" key="9">
    <source>
        <dbReference type="Pfam" id="PF20628"/>
    </source>
</evidence>
<evidence type="ECO:0000256" key="7">
    <source>
        <dbReference type="ARBA" id="ARBA00023004"/>
    </source>
</evidence>
<dbReference type="NCBIfam" id="TIGR01413">
    <property type="entry name" value="Dyp_perox_fam"/>
    <property type="match status" value="1"/>
</dbReference>
<dbReference type="EMBL" id="JAPQKT010000006">
    <property type="protein sequence ID" value="KAJ5226693.1"/>
    <property type="molecule type" value="Genomic_DNA"/>
</dbReference>
<keyword evidence="2" id="KW-0575">Peroxidase</keyword>
<sequence length="470" mass="53067">MAEASAPDFNNIQGDIWPGLPKKYQTFWFFQITDATKFKPSLGKLMDDKIITSSADALKHKEKIHEVKNSQPGTLHELALVNISFSFKGMQKLDESKSRFRDDPFRKGMEADMVAEGRDRINEWMDEFKAANDGVDGVLLICGTESSVKQTADNLAKKYFSSTHGITHVLTLNGKERPGKDKGHEHFGFLDAISQPRLTGFDKKCQKGDGNYQYMCRPGRIIIGHDGEMNNEPKSKHEPWAKDGSYLVVRKLKQYVPEFNKYLKDNAPKLNFTEDQLGARLVGRWKSGAPVEKHPFTDEPKDARLNEFNYNVNDHTKCPFSSHIRKTKPRSIVSDRDMNDIMRRGIPYGPEVDPKETESNETQNDRGLMFLCYQSSIGNGFQFLKRSWVNLNTFPADKTEYTGGHNPGQDAIIGQLVSKPQKPSQKILTTALVDGEGKHTTTSFLPFIQSNGGDYFFSPSLKLLKELGGK</sequence>
<dbReference type="AlphaFoldDB" id="A0A9W9NVC1"/>
<evidence type="ECO:0000256" key="5">
    <source>
        <dbReference type="ARBA" id="ARBA00022729"/>
    </source>
</evidence>
<evidence type="ECO:0000256" key="6">
    <source>
        <dbReference type="ARBA" id="ARBA00023002"/>
    </source>
</evidence>
<keyword evidence="5" id="KW-0732">Signal</keyword>
<accession>A0A9W9NVC1</accession>
<organism evidence="11 12">
    <name type="scientific">Penicillium citrinum</name>
    <dbReference type="NCBI Taxonomy" id="5077"/>
    <lineage>
        <taxon>Eukaryota</taxon>
        <taxon>Fungi</taxon>
        <taxon>Dikarya</taxon>
        <taxon>Ascomycota</taxon>
        <taxon>Pezizomycotina</taxon>
        <taxon>Eurotiomycetes</taxon>
        <taxon>Eurotiomycetidae</taxon>
        <taxon>Eurotiales</taxon>
        <taxon>Aspergillaceae</taxon>
        <taxon>Penicillium</taxon>
    </lineage>
</organism>
<comment type="cofactor">
    <cofactor evidence="1">
        <name>heme b</name>
        <dbReference type="ChEBI" id="CHEBI:60344"/>
    </cofactor>
</comment>
<dbReference type="GO" id="GO:0046872">
    <property type="term" value="F:metal ion binding"/>
    <property type="evidence" value="ECO:0007669"/>
    <property type="project" value="UniProtKB-KW"/>
</dbReference>
<dbReference type="OrthoDB" id="3207336at2759"/>
<keyword evidence="12" id="KW-1185">Reference proteome</keyword>
<reference evidence="11" key="1">
    <citation type="submission" date="2022-11" db="EMBL/GenBank/DDBJ databases">
        <authorList>
            <person name="Petersen C."/>
        </authorList>
    </citation>
    <scope>NUCLEOTIDE SEQUENCE</scope>
    <source>
        <strain evidence="11">IBT 23319</strain>
    </source>
</reference>
<dbReference type="SUPFAM" id="SSF54909">
    <property type="entry name" value="Dimeric alpha+beta barrel"/>
    <property type="match status" value="1"/>
</dbReference>
<name>A0A9W9NVC1_PENCI</name>
<evidence type="ECO:0000256" key="3">
    <source>
        <dbReference type="ARBA" id="ARBA00022617"/>
    </source>
</evidence>
<evidence type="ECO:0000256" key="8">
    <source>
        <dbReference type="ARBA" id="ARBA00025737"/>
    </source>
</evidence>
<proteinExistence type="inferred from homology"/>
<dbReference type="InterPro" id="IPR049509">
    <property type="entry name" value="DyP_N"/>
</dbReference>
<keyword evidence="6" id="KW-0560">Oxidoreductase</keyword>
<dbReference type="GO" id="GO:0004601">
    <property type="term" value="F:peroxidase activity"/>
    <property type="evidence" value="ECO:0007669"/>
    <property type="project" value="UniProtKB-KW"/>
</dbReference>
<dbReference type="InterPro" id="IPR048328">
    <property type="entry name" value="Dyp_perox_C"/>
</dbReference>
<gene>
    <name evidence="11" type="ORF">N7469_006699</name>
</gene>
<dbReference type="InterPro" id="IPR006314">
    <property type="entry name" value="Dyp_peroxidase"/>
</dbReference>
<evidence type="ECO:0000256" key="2">
    <source>
        <dbReference type="ARBA" id="ARBA00022559"/>
    </source>
</evidence>
<comment type="similarity">
    <text evidence="8">Belongs to the DyP-type peroxidase family.</text>
</comment>
<dbReference type="GO" id="GO:0020037">
    <property type="term" value="F:heme binding"/>
    <property type="evidence" value="ECO:0007669"/>
    <property type="project" value="InterPro"/>
</dbReference>
<dbReference type="GeneID" id="81384784"/>
<evidence type="ECO:0008006" key="13">
    <source>
        <dbReference type="Google" id="ProtNLM"/>
    </source>
</evidence>